<evidence type="ECO:0000256" key="8">
    <source>
        <dbReference type="ARBA" id="ARBA00022695"/>
    </source>
</evidence>
<evidence type="ECO:0000256" key="7">
    <source>
        <dbReference type="ARBA" id="ARBA00022679"/>
    </source>
</evidence>
<evidence type="ECO:0000256" key="20">
    <source>
        <dbReference type="SAM" id="Coils"/>
    </source>
</evidence>
<dbReference type="Pfam" id="PF00476">
    <property type="entry name" value="DNA_pol_A"/>
    <property type="match status" value="1"/>
</dbReference>
<evidence type="ECO:0000313" key="24">
    <source>
        <dbReference type="Proteomes" id="UP000001645"/>
    </source>
</evidence>
<dbReference type="GO" id="GO:0005874">
    <property type="term" value="C:microtubule"/>
    <property type="evidence" value="ECO:0007669"/>
    <property type="project" value="UniProtKB-KW"/>
</dbReference>
<keyword evidence="13" id="KW-0239">DNA-directed DNA polymerase</keyword>
<name>A0A803YRA1_MELGA</name>
<evidence type="ECO:0000256" key="18">
    <source>
        <dbReference type="ARBA" id="ARBA00023306"/>
    </source>
</evidence>
<sequence>MSCGKEFVEILKKTGYPKANELNGEDFDWLFESSEDKSFLEWFCGTVNEQHVLSEKELQDFNSLESGKPILEGNALNEVLKSCKPADSGNSSQEKEEELKKLEDEFQTLQKMKNLTIHRHNKLQMMISENSSMLQTLKIKEEETQKDLKEGLELFTAANNKLNNELLSLVDRVKKLASFFTASASERGSGLHPVFFSQFSLDKYLSQEEHCTAALTSCAKKFFHQGMSELAENLHEDNFELADISKRVTCAETTEACGKSQEIASLQATYICAQRQLIVLQAEEESLNSAIERAESMLRSPKSKGIGKQENVEAKISSLNDEISMIKQQIAEINNKDLPSLLKEHAQLFITPVVMADLDHEIAQLDHFTSKQDEICSHLIRQKVSFELIQLAYAIELKKHKDICCQLENLIESLKQSSNEMQQRLEVLSKQTELAKPRNAISSKDNFSCRLYQLLEGENKKQLFKTYKNLEQMAQKLNQDCVTAQEQLAVSSQEQSLLLSKLDSDVNALRDALYCGGNEILLTSRELTEQFHQLEGDLNKLNQLIMDLTADVKSKRNFLASNKLHQMERNLYVYFYKDENHLKEMVEKLEQQSEAKASGLEDENFTTSEFRLIIKMEHYTSYIGCGISEVPLSDAAQRIMSALQSIPTGVQTSRKNNQSKEKTKEDKLGDKDTGLKNEKEISDSIVALLKSPASSEKSTAGEIVRMAHTKEILCCQDNKILGFYRELGSTKWGYKERNLTVEERNMADGEKNLVTPLKRKQEVPTYCLGKKRLLVKKHISHERRYNWTSRQAEHSENDFCDIRSLGYEEKRELIANIEEAVAFVTTMIFLDGSSQLNTEQTTLASSVKGIAVLVKSQTDRLCSLNFSSTASTWSSASQSDKFIYLETECSSLWEQEEQAHNKFARQVLFQILRCKVPVICFNAKDFLKIVLQIYGNGISWKQVADSVVLDPRIAAWLINSSDTVPSFECLMQYFEKSYSVETVNTDTGALRNSSHQNLIMNLQKLYTIMMGLAHDLQVQGLWKLFCTLELPLIKVLAVMETHKIHVDKQELKKTSEILGLRLKELEEEAHQIAGERFLLTSSSQLREVLFEKLKLHTLCEKIPKTERQQVASTSEVVLSKLQDLHPLPKLMLEYRQVRKMKSTYVDGLRTCMRKGFICPTWNQTGTVTGRLSSKHPNIQGISKHPVRIKKKQYIKGKEEEIVTISPRALFVSKKGYTFLAADFSQIELRILADLSAEPELLKLFQEPETADIFTSLASQWKGIPSEQVKQTDREQAKRIVYSVVYGAGKERLAECLGITPLEASCFIESFMQKYKKVHEFTKKTIGQCQNKGYVVSIMGRKRLLANIHSQDYKLRTQAERQAVNFVVQGSAADLCKMAMVEIFTSVVVSPTLTARLIAQIHDELLFEVEDSQIQEFSGKYNLFLSPSPFPNSLYFFFLIT</sequence>
<reference evidence="23" key="2">
    <citation type="submission" date="2025-08" db="UniProtKB">
        <authorList>
            <consortium name="Ensembl"/>
        </authorList>
    </citation>
    <scope>IDENTIFICATION</scope>
</reference>
<dbReference type="Gene3D" id="3.30.420.10">
    <property type="entry name" value="Ribonuclease H-like superfamily/Ribonuclease H"/>
    <property type="match status" value="1"/>
</dbReference>
<dbReference type="InterPro" id="IPR036397">
    <property type="entry name" value="RNaseH_sf"/>
</dbReference>
<dbReference type="InterPro" id="IPR002298">
    <property type="entry name" value="DNA_polymerase_A"/>
</dbReference>
<evidence type="ECO:0000256" key="1">
    <source>
        <dbReference type="ARBA" id="ARBA00004186"/>
    </source>
</evidence>
<comment type="similarity">
    <text evidence="3">Belongs to the HAUS3 family.</text>
</comment>
<keyword evidence="18" id="KW-0131">Cell cycle</keyword>
<evidence type="ECO:0000256" key="13">
    <source>
        <dbReference type="ARBA" id="ARBA00022932"/>
    </source>
</evidence>
<evidence type="ECO:0000256" key="21">
    <source>
        <dbReference type="SAM" id="MobiDB-lite"/>
    </source>
</evidence>
<keyword evidence="6" id="KW-0132">Cell division</keyword>
<dbReference type="Gene3D" id="1.10.150.20">
    <property type="entry name" value="5' to 3' exonuclease, C-terminal subdomain"/>
    <property type="match status" value="1"/>
</dbReference>
<dbReference type="EC" id="2.7.7.7" evidence="4"/>
<dbReference type="InterPro" id="IPR001098">
    <property type="entry name" value="DNA-dir_DNA_pol_A_palm_dom"/>
</dbReference>
<dbReference type="Ensembl" id="ENSMGAT00000031682.1">
    <property type="protein sequence ID" value="ENSMGAP00000034299.1"/>
    <property type="gene ID" value="ENSMGAG00000013033.2"/>
</dbReference>
<feature type="compositionally biased region" description="Basic and acidic residues" evidence="21">
    <location>
        <begin position="658"/>
        <end position="675"/>
    </location>
</feature>
<feature type="compositionally biased region" description="Polar residues" evidence="21">
    <location>
        <begin position="647"/>
        <end position="656"/>
    </location>
</feature>
<dbReference type="PANTHER" id="PTHR10133:SF27">
    <property type="entry name" value="DNA POLYMERASE NU"/>
    <property type="match status" value="1"/>
</dbReference>
<accession>A0A803YRA1</accession>
<dbReference type="PANTHER" id="PTHR10133">
    <property type="entry name" value="DNA POLYMERASE I"/>
    <property type="match status" value="1"/>
</dbReference>
<keyword evidence="8" id="KW-0548">Nucleotidyltransferase</keyword>
<keyword evidence="14 20" id="KW-0175">Coiled coil</keyword>
<dbReference type="Pfam" id="PF18049">
    <property type="entry name" value="DNA_pol_P_Exo"/>
    <property type="match status" value="1"/>
</dbReference>
<dbReference type="InParanoid" id="A0A803YRA1"/>
<dbReference type="GO" id="GO:0006261">
    <property type="term" value="P:DNA-templated DNA replication"/>
    <property type="evidence" value="ECO:0007669"/>
    <property type="project" value="InterPro"/>
</dbReference>
<feature type="coiled-coil region" evidence="20">
    <location>
        <begin position="277"/>
        <end position="336"/>
    </location>
</feature>
<keyword evidence="10" id="KW-0235">DNA replication</keyword>
<dbReference type="GO" id="GO:0005819">
    <property type="term" value="C:spindle"/>
    <property type="evidence" value="ECO:0007669"/>
    <property type="project" value="UniProtKB-SubCell"/>
</dbReference>
<keyword evidence="11" id="KW-0227">DNA damage</keyword>
<dbReference type="GO" id="GO:0051301">
    <property type="term" value="P:cell division"/>
    <property type="evidence" value="ECO:0007669"/>
    <property type="project" value="UniProtKB-KW"/>
</dbReference>
<keyword evidence="9" id="KW-0493">Microtubule</keyword>
<dbReference type="InterPro" id="IPR032733">
    <property type="entry name" value="HAUS3_N"/>
</dbReference>
<dbReference type="Pfam" id="PF14932">
    <property type="entry name" value="HAUS-augmin3"/>
    <property type="match status" value="1"/>
</dbReference>
<dbReference type="GO" id="GO:0006302">
    <property type="term" value="P:double-strand break repair"/>
    <property type="evidence" value="ECO:0007669"/>
    <property type="project" value="TreeGrafter"/>
</dbReference>
<dbReference type="InterPro" id="IPR040940">
    <property type="entry name" value="DNA_pol_P_Exo"/>
</dbReference>
<dbReference type="GO" id="GO:0051225">
    <property type="term" value="P:spindle assembly"/>
    <property type="evidence" value="ECO:0007669"/>
    <property type="project" value="InterPro"/>
</dbReference>
<keyword evidence="24" id="KW-1185">Reference proteome</keyword>
<gene>
    <name evidence="23" type="primary">POLN</name>
</gene>
<dbReference type="Proteomes" id="UP000001645">
    <property type="component" value="Chromosome 4"/>
</dbReference>
<dbReference type="SUPFAM" id="SSF56672">
    <property type="entry name" value="DNA/RNA polymerases"/>
    <property type="match status" value="1"/>
</dbReference>
<dbReference type="InterPro" id="IPR026206">
    <property type="entry name" value="HAUS3"/>
</dbReference>
<evidence type="ECO:0000256" key="3">
    <source>
        <dbReference type="ARBA" id="ARBA00009645"/>
    </source>
</evidence>
<feature type="domain" description="DNA-directed DNA polymerase family A palm" evidence="22">
    <location>
        <begin position="1203"/>
        <end position="1412"/>
    </location>
</feature>
<dbReference type="GO" id="GO:0003887">
    <property type="term" value="F:DNA-directed DNA polymerase activity"/>
    <property type="evidence" value="ECO:0007669"/>
    <property type="project" value="UniProtKB-KW"/>
</dbReference>
<protein>
    <recommendedName>
        <fullName evidence="4">DNA-directed DNA polymerase</fullName>
        <ecNumber evidence="4">2.7.7.7</ecNumber>
    </recommendedName>
</protein>
<feature type="coiled-coil region" evidence="20">
    <location>
        <begin position="524"/>
        <end position="551"/>
    </location>
</feature>
<dbReference type="CDD" id="cd08638">
    <property type="entry name" value="DNA_pol_A_theta"/>
    <property type="match status" value="1"/>
</dbReference>
<evidence type="ECO:0000256" key="10">
    <source>
        <dbReference type="ARBA" id="ARBA00022705"/>
    </source>
</evidence>
<dbReference type="Gene3D" id="3.30.70.370">
    <property type="match status" value="1"/>
</dbReference>
<evidence type="ECO:0000259" key="22">
    <source>
        <dbReference type="SMART" id="SM00482"/>
    </source>
</evidence>
<evidence type="ECO:0000256" key="5">
    <source>
        <dbReference type="ARBA" id="ARBA00022490"/>
    </source>
</evidence>
<evidence type="ECO:0000256" key="19">
    <source>
        <dbReference type="ARBA" id="ARBA00049244"/>
    </source>
</evidence>
<comment type="similarity">
    <text evidence="2">Belongs to the DNA polymerase type-A family.</text>
</comment>
<evidence type="ECO:0000256" key="17">
    <source>
        <dbReference type="ARBA" id="ARBA00023212"/>
    </source>
</evidence>
<reference evidence="23" key="3">
    <citation type="submission" date="2025-09" db="UniProtKB">
        <authorList>
            <consortium name="Ensembl"/>
        </authorList>
    </citation>
    <scope>IDENTIFICATION</scope>
</reference>
<evidence type="ECO:0000256" key="4">
    <source>
        <dbReference type="ARBA" id="ARBA00012417"/>
    </source>
</evidence>
<proteinExistence type="inferred from homology"/>
<feature type="region of interest" description="Disordered" evidence="21">
    <location>
        <begin position="647"/>
        <end position="675"/>
    </location>
</feature>
<organism evidence="23 24">
    <name type="scientific">Meleagris gallopavo</name>
    <name type="common">Wild turkey</name>
    <dbReference type="NCBI Taxonomy" id="9103"/>
    <lineage>
        <taxon>Eukaryota</taxon>
        <taxon>Metazoa</taxon>
        <taxon>Chordata</taxon>
        <taxon>Craniata</taxon>
        <taxon>Vertebrata</taxon>
        <taxon>Euteleostomi</taxon>
        <taxon>Archelosauria</taxon>
        <taxon>Archosauria</taxon>
        <taxon>Dinosauria</taxon>
        <taxon>Saurischia</taxon>
        <taxon>Theropoda</taxon>
        <taxon>Coelurosauria</taxon>
        <taxon>Aves</taxon>
        <taxon>Neognathae</taxon>
        <taxon>Galloanserae</taxon>
        <taxon>Galliformes</taxon>
        <taxon>Phasianidae</taxon>
        <taxon>Meleagridinae</taxon>
        <taxon>Meleagris</taxon>
    </lineage>
</organism>
<dbReference type="Gene3D" id="1.20.1060.10">
    <property type="entry name" value="Taq DNA Polymerase, Chain T, domain 4"/>
    <property type="match status" value="1"/>
</dbReference>
<dbReference type="Bgee" id="ENSMGAG00000013033">
    <property type="expression patterns" value="Expressed in thymus and 16 other cell types or tissues"/>
</dbReference>
<keyword evidence="7" id="KW-0808">Transferase</keyword>
<evidence type="ECO:0000256" key="14">
    <source>
        <dbReference type="ARBA" id="ARBA00023054"/>
    </source>
</evidence>
<evidence type="ECO:0000256" key="12">
    <source>
        <dbReference type="ARBA" id="ARBA00022776"/>
    </source>
</evidence>
<evidence type="ECO:0000256" key="16">
    <source>
        <dbReference type="ARBA" id="ARBA00023204"/>
    </source>
</evidence>
<dbReference type="FunFam" id="1.20.1060.10:FF:000001">
    <property type="entry name" value="DNA polymerase I"/>
    <property type="match status" value="1"/>
</dbReference>
<evidence type="ECO:0000256" key="11">
    <source>
        <dbReference type="ARBA" id="ARBA00022763"/>
    </source>
</evidence>
<comment type="subcellular location">
    <subcellularLocation>
        <location evidence="1">Cytoplasm</location>
        <location evidence="1">Cytoskeleton</location>
        <location evidence="1">Spindle</location>
    </subcellularLocation>
</comment>
<keyword evidence="12" id="KW-0498">Mitosis</keyword>
<dbReference type="FunFam" id="1.10.150.20:FF:000002">
    <property type="entry name" value="DNA polymerase I"/>
    <property type="match status" value="1"/>
</dbReference>
<feature type="coiled-coil region" evidence="20">
    <location>
        <begin position="460"/>
        <end position="494"/>
    </location>
</feature>
<evidence type="ECO:0000256" key="15">
    <source>
        <dbReference type="ARBA" id="ARBA00023125"/>
    </source>
</evidence>
<comment type="catalytic activity">
    <reaction evidence="19">
        <text>DNA(n) + a 2'-deoxyribonucleoside 5'-triphosphate = DNA(n+1) + diphosphate</text>
        <dbReference type="Rhea" id="RHEA:22508"/>
        <dbReference type="Rhea" id="RHEA-COMP:17339"/>
        <dbReference type="Rhea" id="RHEA-COMP:17340"/>
        <dbReference type="ChEBI" id="CHEBI:33019"/>
        <dbReference type="ChEBI" id="CHEBI:61560"/>
        <dbReference type="ChEBI" id="CHEBI:173112"/>
        <dbReference type="EC" id="2.7.7.7"/>
    </reaction>
</comment>
<keyword evidence="16" id="KW-0234">DNA repair</keyword>
<dbReference type="PRINTS" id="PR02089">
    <property type="entry name" value="HAUSAUGMINL3"/>
</dbReference>
<dbReference type="GO" id="GO:0003677">
    <property type="term" value="F:DNA binding"/>
    <property type="evidence" value="ECO:0007669"/>
    <property type="project" value="UniProtKB-KW"/>
</dbReference>
<dbReference type="GeneTree" id="ENSGT00390000011904"/>
<evidence type="ECO:0000256" key="9">
    <source>
        <dbReference type="ARBA" id="ARBA00022701"/>
    </source>
</evidence>
<keyword evidence="5" id="KW-0963">Cytoplasm</keyword>
<keyword evidence="15" id="KW-0238">DNA-binding</keyword>
<dbReference type="GO" id="GO:0070652">
    <property type="term" value="C:HAUS complex"/>
    <property type="evidence" value="ECO:0007669"/>
    <property type="project" value="InterPro"/>
</dbReference>
<evidence type="ECO:0000256" key="6">
    <source>
        <dbReference type="ARBA" id="ARBA00022618"/>
    </source>
</evidence>
<evidence type="ECO:0000313" key="23">
    <source>
        <dbReference type="Ensembl" id="ENSMGAP00000034299.1"/>
    </source>
</evidence>
<keyword evidence="17" id="KW-0206">Cytoskeleton</keyword>
<dbReference type="InterPro" id="IPR043502">
    <property type="entry name" value="DNA/RNA_pol_sf"/>
</dbReference>
<dbReference type="SMART" id="SM00482">
    <property type="entry name" value="POLAc"/>
    <property type="match status" value="1"/>
</dbReference>
<evidence type="ECO:0000256" key="2">
    <source>
        <dbReference type="ARBA" id="ARBA00007705"/>
    </source>
</evidence>
<reference evidence="23 24" key="1">
    <citation type="journal article" date="2010" name="PLoS Biol.">
        <title>Multi-platform next-generation sequencing of the domestic turkey (Meleagris gallopavo): genome assembly and analysis.</title>
        <authorList>
            <person name="Dalloul R.A."/>
            <person name="Long J.A."/>
            <person name="Zimin A.V."/>
            <person name="Aslam L."/>
            <person name="Beal K."/>
            <person name="Blomberg L.A."/>
            <person name="Bouffard P."/>
            <person name="Burt D.W."/>
            <person name="Crasta O."/>
            <person name="Crooijmans R.P."/>
            <person name="Cooper K."/>
            <person name="Coulombe R.A."/>
            <person name="De S."/>
            <person name="Delany M.E."/>
            <person name="Dodgson J.B."/>
            <person name="Dong J.J."/>
            <person name="Evans C."/>
            <person name="Frederickson K.M."/>
            <person name="Flicek P."/>
            <person name="Florea L."/>
            <person name="Folkerts O."/>
            <person name="Groenen M.A."/>
            <person name="Harkins T.T."/>
            <person name="Herrero J."/>
            <person name="Hoffmann S."/>
            <person name="Megens H.J."/>
            <person name="Jiang A."/>
            <person name="de Jong P."/>
            <person name="Kaiser P."/>
            <person name="Kim H."/>
            <person name="Kim K.W."/>
            <person name="Kim S."/>
            <person name="Langenberger D."/>
            <person name="Lee M.K."/>
            <person name="Lee T."/>
            <person name="Mane S."/>
            <person name="Marcais G."/>
            <person name="Marz M."/>
            <person name="McElroy A.P."/>
            <person name="Modise T."/>
            <person name="Nefedov M."/>
            <person name="Notredame C."/>
            <person name="Paton I.R."/>
            <person name="Payne W.S."/>
            <person name="Pertea G."/>
            <person name="Prickett D."/>
            <person name="Puiu D."/>
            <person name="Qioa D."/>
            <person name="Raineri E."/>
            <person name="Ruffier M."/>
            <person name="Salzberg S.L."/>
            <person name="Schatz M.C."/>
            <person name="Scheuring C."/>
            <person name="Schmidt C.J."/>
            <person name="Schroeder S."/>
            <person name="Searle S.M."/>
            <person name="Smith E.J."/>
            <person name="Smith J."/>
            <person name="Sonstegard T.S."/>
            <person name="Stadler P.F."/>
            <person name="Tafer H."/>
            <person name="Tu Z.J."/>
            <person name="Van Tassell C.P."/>
            <person name="Vilella A.J."/>
            <person name="Williams K.P."/>
            <person name="Yorke J.A."/>
            <person name="Zhang L."/>
            <person name="Zhang H.B."/>
            <person name="Zhang X."/>
            <person name="Zhang Y."/>
            <person name="Reed K.M."/>
        </authorList>
    </citation>
    <scope>NUCLEOTIDE SEQUENCE [LARGE SCALE GENOMIC DNA]</scope>
</reference>